<feature type="DNA-binding region" description="H-T-H motif" evidence="4">
    <location>
        <begin position="37"/>
        <end position="56"/>
    </location>
</feature>
<dbReference type="GO" id="GO:0003700">
    <property type="term" value="F:DNA-binding transcription factor activity"/>
    <property type="evidence" value="ECO:0007669"/>
    <property type="project" value="TreeGrafter"/>
</dbReference>
<dbReference type="InterPro" id="IPR001647">
    <property type="entry name" value="HTH_TetR"/>
</dbReference>
<keyword evidence="2 4" id="KW-0238">DNA-binding</keyword>
<evidence type="ECO:0000313" key="6">
    <source>
        <dbReference type="EMBL" id="RTE10576.1"/>
    </source>
</evidence>
<reference evidence="6 7" key="1">
    <citation type="submission" date="2018-12" db="EMBL/GenBank/DDBJ databases">
        <title>Bacillus ochoae sp. nov., Paenibacillus whitsoniae sp. nov., Paenibacillus spiritus sp. nov. Isolated from the Mars Exploration Rover during spacecraft assembly.</title>
        <authorList>
            <person name="Seuylemezian A."/>
            <person name="Vaishampayan P."/>
        </authorList>
    </citation>
    <scope>NUCLEOTIDE SEQUENCE [LARGE SCALE GENOMIC DNA]</scope>
    <source>
        <strain evidence="6 7">MER 54</strain>
    </source>
</reference>
<dbReference type="Gene3D" id="1.10.357.10">
    <property type="entry name" value="Tetracycline Repressor, domain 2"/>
    <property type="match status" value="1"/>
</dbReference>
<evidence type="ECO:0000256" key="4">
    <source>
        <dbReference type="PROSITE-ProRule" id="PRU00335"/>
    </source>
</evidence>
<keyword evidence="1" id="KW-0805">Transcription regulation</keyword>
<evidence type="ECO:0000259" key="5">
    <source>
        <dbReference type="PROSITE" id="PS50977"/>
    </source>
</evidence>
<organism evidence="6 7">
    <name type="scientific">Paenibacillus whitsoniae</name>
    <dbReference type="NCBI Taxonomy" id="2496558"/>
    <lineage>
        <taxon>Bacteria</taxon>
        <taxon>Bacillati</taxon>
        <taxon>Bacillota</taxon>
        <taxon>Bacilli</taxon>
        <taxon>Bacillales</taxon>
        <taxon>Paenibacillaceae</taxon>
        <taxon>Paenibacillus</taxon>
    </lineage>
</organism>
<dbReference type="AlphaFoldDB" id="A0A3S0BNM4"/>
<protein>
    <submittedName>
        <fullName evidence="6">TetR/AcrR family transcriptional regulator</fullName>
    </submittedName>
</protein>
<comment type="caution">
    <text evidence="6">The sequence shown here is derived from an EMBL/GenBank/DDBJ whole genome shotgun (WGS) entry which is preliminary data.</text>
</comment>
<dbReference type="OrthoDB" id="2373640at2"/>
<evidence type="ECO:0000256" key="3">
    <source>
        <dbReference type="ARBA" id="ARBA00023163"/>
    </source>
</evidence>
<dbReference type="InterPro" id="IPR009057">
    <property type="entry name" value="Homeodomain-like_sf"/>
</dbReference>
<proteinExistence type="predicted"/>
<keyword evidence="7" id="KW-1185">Reference proteome</keyword>
<name>A0A3S0BNM4_9BACL</name>
<evidence type="ECO:0000256" key="1">
    <source>
        <dbReference type="ARBA" id="ARBA00023015"/>
    </source>
</evidence>
<dbReference type="GO" id="GO:0000976">
    <property type="term" value="F:transcription cis-regulatory region binding"/>
    <property type="evidence" value="ECO:0007669"/>
    <property type="project" value="TreeGrafter"/>
</dbReference>
<keyword evidence="3" id="KW-0804">Transcription</keyword>
<feature type="domain" description="HTH tetR-type" evidence="5">
    <location>
        <begin position="14"/>
        <end position="74"/>
    </location>
</feature>
<evidence type="ECO:0000256" key="2">
    <source>
        <dbReference type="ARBA" id="ARBA00023125"/>
    </source>
</evidence>
<dbReference type="PANTHER" id="PTHR30055">
    <property type="entry name" value="HTH-TYPE TRANSCRIPTIONAL REGULATOR RUTR"/>
    <property type="match status" value="1"/>
</dbReference>
<dbReference type="InterPro" id="IPR036271">
    <property type="entry name" value="Tet_transcr_reg_TetR-rel_C_sf"/>
</dbReference>
<dbReference type="SUPFAM" id="SSF46689">
    <property type="entry name" value="Homeodomain-like"/>
    <property type="match status" value="1"/>
</dbReference>
<dbReference type="PANTHER" id="PTHR30055:SF234">
    <property type="entry name" value="HTH-TYPE TRANSCRIPTIONAL REGULATOR BETI"/>
    <property type="match status" value="1"/>
</dbReference>
<dbReference type="RefSeq" id="WP_126140391.1">
    <property type="nucleotide sequence ID" value="NZ_RXHU01000016.1"/>
</dbReference>
<sequence length="197" mass="22356">MSPLTKQQLEQIRDERSMQIKQAALKVFARYGFAGTKTSMIAAAAGISEGLIYRYFKSKDILFSTIVETLMEDAASEINDSRSMPGTPYEQIKALTLHMLDDENKYAFMLILKARKMEDLPPKVTQLFEQYSPDAIIDQLLPLFIKGQESGEFASGNPRQLLQWYFSVINSLILQEQGDEPYGFPDVAVLMRILTNK</sequence>
<accession>A0A3S0BNM4</accession>
<dbReference type="InterPro" id="IPR050109">
    <property type="entry name" value="HTH-type_TetR-like_transc_reg"/>
</dbReference>
<gene>
    <name evidence="6" type="ORF">EJQ19_06470</name>
</gene>
<dbReference type="Proteomes" id="UP000276128">
    <property type="component" value="Unassembled WGS sequence"/>
</dbReference>
<evidence type="ECO:0000313" key="7">
    <source>
        <dbReference type="Proteomes" id="UP000276128"/>
    </source>
</evidence>
<dbReference type="PROSITE" id="PS50977">
    <property type="entry name" value="HTH_TETR_2"/>
    <property type="match status" value="1"/>
</dbReference>
<dbReference type="SUPFAM" id="SSF48498">
    <property type="entry name" value="Tetracyclin repressor-like, C-terminal domain"/>
    <property type="match status" value="1"/>
</dbReference>
<dbReference type="Pfam" id="PF00440">
    <property type="entry name" value="TetR_N"/>
    <property type="match status" value="1"/>
</dbReference>
<dbReference type="EMBL" id="RXHU01000016">
    <property type="protein sequence ID" value="RTE10576.1"/>
    <property type="molecule type" value="Genomic_DNA"/>
</dbReference>
<dbReference type="PRINTS" id="PR00455">
    <property type="entry name" value="HTHTETR"/>
</dbReference>